<dbReference type="NCBIfam" id="NF003231">
    <property type="entry name" value="PRK04195.2-1"/>
    <property type="match status" value="1"/>
</dbReference>
<evidence type="ECO:0000256" key="2">
    <source>
        <dbReference type="ARBA" id="ARBA00014793"/>
    </source>
</evidence>
<evidence type="ECO:0000259" key="9">
    <source>
        <dbReference type="SMART" id="SM00382"/>
    </source>
</evidence>
<sequence length="498" mass="53879">MADWTERYRPTTLSEVRGNDKARDAFHEWATTWDDHGQAVILYGSPGVGKTSAAHALAADMGWKTVELNASDQRTADVIERFAGRAANNATLAGSAGGGGARGGDTESRQLVILDEADNIHGTYDRGGASAITKLVKDASQPIVLIANEFYEMSRGLRNACEDIEFRDVSARSIVPVLRDICRREDIEYEQDALDVIADTNDGDLRGAIKDLQAATEGRDAITAEDVVTSGRDRAMGLFPFLDVVLKEESAEEALQSAYRVDETPDDLTKWLENNLLAVYEPTEAARAYDVLANADRWLGRVRATQNYSYWRYATDNAAAGVAAARDGTNGGWTRYSRPQFWPGSDETADEVCQRIAERSGLSIDTARREVLPFLSAMTHHCKPRELTVTMTAAYDLDEAAVSFITGSGESTNKVESIVADAEELRAEAIKAHSSGAFAGGTGDGDDNATTADSDSAVSDRGDDSETRRSDSDADTDGDDPAKTDDDDENQAGLNDFV</sequence>
<protein>
    <recommendedName>
        <fullName evidence="2 7">Replication factor C large subunit</fullName>
        <shortName evidence="7">RFC large subunit</shortName>
    </recommendedName>
    <alternativeName>
        <fullName evidence="6 7">Clamp loader large subunit</fullName>
    </alternativeName>
</protein>
<dbReference type="EMBL" id="QMDW01000006">
    <property type="protein sequence ID" value="RJX50405.1"/>
    <property type="molecule type" value="Genomic_DNA"/>
</dbReference>
<dbReference type="SUPFAM" id="SSF52540">
    <property type="entry name" value="P-loop containing nucleoside triphosphate hydrolases"/>
    <property type="match status" value="1"/>
</dbReference>
<comment type="caution">
    <text evidence="10">The sequence shown here is derived from an EMBL/GenBank/DDBJ whole genome shotgun (WGS) entry which is preliminary data.</text>
</comment>
<dbReference type="GO" id="GO:0006260">
    <property type="term" value="P:DNA replication"/>
    <property type="evidence" value="ECO:0007669"/>
    <property type="project" value="UniProtKB-UniRule"/>
</dbReference>
<feature type="compositionally biased region" description="Acidic residues" evidence="8">
    <location>
        <begin position="473"/>
        <end position="490"/>
    </location>
</feature>
<dbReference type="CDD" id="cd18140">
    <property type="entry name" value="HLD_clamp_RFC"/>
    <property type="match status" value="1"/>
</dbReference>
<dbReference type="PANTHER" id="PTHR23389">
    <property type="entry name" value="CHROMOSOME TRANSMISSION FIDELITY FACTOR 18"/>
    <property type="match status" value="1"/>
</dbReference>
<keyword evidence="11" id="KW-1185">Reference proteome</keyword>
<feature type="compositionally biased region" description="Basic and acidic residues" evidence="8">
    <location>
        <begin position="458"/>
        <end position="472"/>
    </location>
</feature>
<dbReference type="CDD" id="cd00009">
    <property type="entry name" value="AAA"/>
    <property type="match status" value="1"/>
</dbReference>
<dbReference type="HAMAP" id="MF_01508">
    <property type="entry name" value="RfcL"/>
    <property type="match status" value="1"/>
</dbReference>
<dbReference type="GO" id="GO:0016887">
    <property type="term" value="F:ATP hydrolysis activity"/>
    <property type="evidence" value="ECO:0007669"/>
    <property type="project" value="InterPro"/>
</dbReference>
<comment type="subunit">
    <text evidence="7">Heteromultimer composed of small subunits (RfcS) and large subunits (RfcL).</text>
</comment>
<dbReference type="Proteomes" id="UP000281564">
    <property type="component" value="Unassembled WGS sequence"/>
</dbReference>
<dbReference type="InterPro" id="IPR047854">
    <property type="entry name" value="RFC_lid"/>
</dbReference>
<gene>
    <name evidence="7" type="primary">rfcL</name>
    <name evidence="10" type="ORF">DP106_05780</name>
</gene>
<accession>A0A3A6QQL0</accession>
<dbReference type="RefSeq" id="WP_120084001.1">
    <property type="nucleotide sequence ID" value="NZ_QMDW01000006.1"/>
</dbReference>
<evidence type="ECO:0000256" key="1">
    <source>
        <dbReference type="ARBA" id="ARBA00006878"/>
    </source>
</evidence>
<evidence type="ECO:0000256" key="8">
    <source>
        <dbReference type="SAM" id="MobiDB-lite"/>
    </source>
</evidence>
<evidence type="ECO:0000256" key="5">
    <source>
        <dbReference type="ARBA" id="ARBA00022840"/>
    </source>
</evidence>
<feature type="region of interest" description="Disordered" evidence="8">
    <location>
        <begin position="435"/>
        <end position="498"/>
    </location>
</feature>
<dbReference type="Gene3D" id="1.10.8.60">
    <property type="match status" value="1"/>
</dbReference>
<comment type="function">
    <text evidence="7">Part of the RFC clamp loader complex which loads the PCNA sliding clamp onto DNA.</text>
</comment>
<reference evidence="10 11" key="1">
    <citation type="submission" date="2018-06" db="EMBL/GenBank/DDBJ databases">
        <title>Halonotius sp. F13-13 a new haloarchaeeon isolated from a solar saltern from Isla Cristina, Huelva, Spain.</title>
        <authorList>
            <person name="Duran-Viseras A."/>
            <person name="Sanchez-Porro C."/>
            <person name="Ventosa A."/>
        </authorList>
    </citation>
    <scope>NUCLEOTIDE SEQUENCE [LARGE SCALE GENOMIC DNA]</scope>
    <source>
        <strain evidence="10 11">CECT 7525</strain>
    </source>
</reference>
<feature type="compositionally biased region" description="Low complexity" evidence="8">
    <location>
        <begin position="448"/>
        <end position="457"/>
    </location>
</feature>
<proteinExistence type="inferred from homology"/>
<dbReference type="InterPro" id="IPR003959">
    <property type="entry name" value="ATPase_AAA_core"/>
</dbReference>
<comment type="similarity">
    <text evidence="1 7">Belongs to the activator 1 small subunits family. RfcL subfamily.</text>
</comment>
<dbReference type="OrthoDB" id="8658at2157"/>
<keyword evidence="5 7" id="KW-0067">ATP-binding</keyword>
<dbReference type="Pfam" id="PF00004">
    <property type="entry name" value="AAA"/>
    <property type="match status" value="1"/>
</dbReference>
<evidence type="ECO:0000256" key="6">
    <source>
        <dbReference type="ARBA" id="ARBA00032141"/>
    </source>
</evidence>
<keyword evidence="3 7" id="KW-0235">DNA replication</keyword>
<dbReference type="InterPro" id="IPR003593">
    <property type="entry name" value="AAA+_ATPase"/>
</dbReference>
<evidence type="ECO:0000313" key="11">
    <source>
        <dbReference type="Proteomes" id="UP000281564"/>
    </source>
</evidence>
<dbReference type="InterPro" id="IPR023935">
    <property type="entry name" value="Rep_factor-C_lsu"/>
</dbReference>
<name>A0A3A6QQL0_9EURY</name>
<dbReference type="NCBIfam" id="NF003228">
    <property type="entry name" value="PRK04195.1-4"/>
    <property type="match status" value="1"/>
</dbReference>
<evidence type="ECO:0000313" key="10">
    <source>
        <dbReference type="EMBL" id="RJX50405.1"/>
    </source>
</evidence>
<dbReference type="GO" id="GO:0005524">
    <property type="term" value="F:ATP binding"/>
    <property type="evidence" value="ECO:0007669"/>
    <property type="project" value="UniProtKB-UniRule"/>
</dbReference>
<evidence type="ECO:0000256" key="3">
    <source>
        <dbReference type="ARBA" id="ARBA00022705"/>
    </source>
</evidence>
<evidence type="ECO:0000256" key="7">
    <source>
        <dbReference type="HAMAP-Rule" id="MF_01508"/>
    </source>
</evidence>
<dbReference type="Gene3D" id="3.40.50.300">
    <property type="entry name" value="P-loop containing nucleotide triphosphate hydrolases"/>
    <property type="match status" value="1"/>
</dbReference>
<dbReference type="AlphaFoldDB" id="A0A3A6QQL0"/>
<dbReference type="InterPro" id="IPR027417">
    <property type="entry name" value="P-loop_NTPase"/>
</dbReference>
<dbReference type="GO" id="GO:0003689">
    <property type="term" value="F:DNA clamp loader activity"/>
    <property type="evidence" value="ECO:0007669"/>
    <property type="project" value="UniProtKB-UniRule"/>
</dbReference>
<dbReference type="SMART" id="SM00382">
    <property type="entry name" value="AAA"/>
    <property type="match status" value="1"/>
</dbReference>
<keyword evidence="4 7" id="KW-0547">Nucleotide-binding</keyword>
<feature type="binding site" evidence="7">
    <location>
        <begin position="44"/>
        <end position="51"/>
    </location>
    <ligand>
        <name>ATP</name>
        <dbReference type="ChEBI" id="CHEBI:30616"/>
    </ligand>
</feature>
<evidence type="ECO:0000256" key="4">
    <source>
        <dbReference type="ARBA" id="ARBA00022741"/>
    </source>
</evidence>
<organism evidence="10 11">
    <name type="scientific">Halonotius pteroides</name>
    <dbReference type="NCBI Taxonomy" id="268735"/>
    <lineage>
        <taxon>Archaea</taxon>
        <taxon>Methanobacteriati</taxon>
        <taxon>Methanobacteriota</taxon>
        <taxon>Stenosarchaea group</taxon>
        <taxon>Halobacteria</taxon>
        <taxon>Halobacteriales</taxon>
        <taxon>Haloferacaceae</taxon>
        <taxon>Halonotius</taxon>
    </lineage>
</organism>
<dbReference type="PANTHER" id="PTHR23389:SF6">
    <property type="entry name" value="REPLICATION FACTOR C SUBUNIT 1"/>
    <property type="match status" value="1"/>
</dbReference>
<feature type="domain" description="AAA+ ATPase" evidence="9">
    <location>
        <begin position="36"/>
        <end position="170"/>
    </location>
</feature>
<dbReference type="NCBIfam" id="NF003229">
    <property type="entry name" value="PRK04195.1-5"/>
    <property type="match status" value="1"/>
</dbReference>